<name>A0A7C5KCY1_9BACT</name>
<accession>A0A7C5KCY1</accession>
<dbReference type="EMBL" id="DRUY01000123">
    <property type="protein sequence ID" value="HHI65640.1"/>
    <property type="molecule type" value="Genomic_DNA"/>
</dbReference>
<dbReference type="InterPro" id="IPR003787">
    <property type="entry name" value="Sulphur_relay_DsrE/F-like"/>
</dbReference>
<dbReference type="Pfam" id="PF02635">
    <property type="entry name" value="DsrE"/>
    <property type="match status" value="1"/>
</dbReference>
<gene>
    <name evidence="1" type="ORF">ENL70_03720</name>
</gene>
<evidence type="ECO:0000313" key="1">
    <source>
        <dbReference type="EMBL" id="HHI65640.1"/>
    </source>
</evidence>
<dbReference type="PANTHER" id="PTHR37691">
    <property type="entry name" value="BLR3518 PROTEIN"/>
    <property type="match status" value="1"/>
</dbReference>
<dbReference type="AlphaFoldDB" id="A0A7C5KCY1"/>
<dbReference type="SUPFAM" id="SSF75169">
    <property type="entry name" value="DsrEFH-like"/>
    <property type="match status" value="1"/>
</dbReference>
<sequence length="115" mass="12918">MNSVVIHIDTDDSVRLTKAFFSAKNLLETYKEEGIQIVFIANGDGVKLFTKDRENSLKDEMLSLYKQGVKFMVSQNALRETHIGLDSVLEFVNVVPSGIVEMVKLSKAGYQYIKA</sequence>
<protein>
    <submittedName>
        <fullName evidence="1">Uncharacterized protein</fullName>
    </submittedName>
</protein>
<dbReference type="InterPro" id="IPR027396">
    <property type="entry name" value="DsrEFH-like"/>
</dbReference>
<organism evidence="1">
    <name type="scientific">Thermodesulfobium narugense</name>
    <dbReference type="NCBI Taxonomy" id="184064"/>
    <lineage>
        <taxon>Bacteria</taxon>
        <taxon>Pseudomonadati</taxon>
        <taxon>Thermodesulfobiota</taxon>
        <taxon>Thermodesulfobiia</taxon>
        <taxon>Thermodesulfobiales</taxon>
        <taxon>Thermodesulfobiaceae</taxon>
        <taxon>Thermodesulfobium</taxon>
    </lineage>
</organism>
<dbReference type="Gene3D" id="3.40.1260.10">
    <property type="entry name" value="DsrEFH-like"/>
    <property type="match status" value="1"/>
</dbReference>
<comment type="caution">
    <text evidence="1">The sequence shown here is derived from an EMBL/GenBank/DDBJ whole genome shotgun (WGS) entry which is preliminary data.</text>
</comment>
<reference evidence="1" key="1">
    <citation type="journal article" date="2020" name="mSystems">
        <title>Genome- and Community-Level Interaction Insights into Carbon Utilization and Element Cycling Functions of Hydrothermarchaeota in Hydrothermal Sediment.</title>
        <authorList>
            <person name="Zhou Z."/>
            <person name="Liu Y."/>
            <person name="Xu W."/>
            <person name="Pan J."/>
            <person name="Luo Z.H."/>
            <person name="Li M."/>
        </authorList>
    </citation>
    <scope>NUCLEOTIDE SEQUENCE [LARGE SCALE GENOMIC DNA]</scope>
    <source>
        <strain evidence="1">SpSt-1019</strain>
    </source>
</reference>
<dbReference type="PANTHER" id="PTHR37691:SF1">
    <property type="entry name" value="BLR3518 PROTEIN"/>
    <property type="match status" value="1"/>
</dbReference>
<proteinExistence type="predicted"/>